<organism evidence="2 3">
    <name type="scientific">Nocardia stercoris</name>
    <dbReference type="NCBI Taxonomy" id="2483361"/>
    <lineage>
        <taxon>Bacteria</taxon>
        <taxon>Bacillati</taxon>
        <taxon>Actinomycetota</taxon>
        <taxon>Actinomycetes</taxon>
        <taxon>Mycobacteriales</taxon>
        <taxon>Nocardiaceae</taxon>
        <taxon>Nocardia</taxon>
    </lineage>
</organism>
<accession>A0A3M2L493</accession>
<evidence type="ECO:0000259" key="1">
    <source>
        <dbReference type="Pfam" id="PF01814"/>
    </source>
</evidence>
<reference evidence="2 3" key="1">
    <citation type="submission" date="2018-10" db="EMBL/GenBank/DDBJ databases">
        <title>Isolation from cow dung.</title>
        <authorList>
            <person name="Ling L."/>
        </authorList>
    </citation>
    <scope>NUCLEOTIDE SEQUENCE [LARGE SCALE GENOMIC DNA]</scope>
    <source>
        <strain evidence="2 3">NEAU-LL90</strain>
    </source>
</reference>
<dbReference type="EMBL" id="RFFH01000009">
    <property type="protein sequence ID" value="RMI30685.1"/>
    <property type="molecule type" value="Genomic_DNA"/>
</dbReference>
<dbReference type="Gene3D" id="1.20.120.520">
    <property type="entry name" value="nmb1532 protein domain like"/>
    <property type="match status" value="1"/>
</dbReference>
<gene>
    <name evidence="2" type="ORF">EBN03_20940</name>
</gene>
<evidence type="ECO:0000313" key="3">
    <source>
        <dbReference type="Proteomes" id="UP000279275"/>
    </source>
</evidence>
<keyword evidence="3" id="KW-1185">Reference proteome</keyword>
<proteinExistence type="predicted"/>
<dbReference type="PANTHER" id="PTHR35585:SF1">
    <property type="entry name" value="HHE DOMAIN PROTEIN (AFU_ORTHOLOGUE AFUA_4G00730)"/>
    <property type="match status" value="1"/>
</dbReference>
<dbReference type="PANTHER" id="PTHR35585">
    <property type="entry name" value="HHE DOMAIN PROTEIN (AFU_ORTHOLOGUE AFUA_4G00730)"/>
    <property type="match status" value="1"/>
</dbReference>
<dbReference type="CDD" id="cd12108">
    <property type="entry name" value="Hr-like"/>
    <property type="match status" value="1"/>
</dbReference>
<evidence type="ECO:0000313" key="2">
    <source>
        <dbReference type="EMBL" id="RMI30685.1"/>
    </source>
</evidence>
<dbReference type="Pfam" id="PF01814">
    <property type="entry name" value="Hemerythrin"/>
    <property type="match status" value="1"/>
</dbReference>
<name>A0A3M2L493_9NOCA</name>
<dbReference type="Proteomes" id="UP000279275">
    <property type="component" value="Unassembled WGS sequence"/>
</dbReference>
<dbReference type="InterPro" id="IPR012312">
    <property type="entry name" value="Hemerythrin-like"/>
</dbReference>
<sequence length="199" mass="21986">MGSPEPEKRPDVVDVLTAEHRQLESLVSRLQAGGPDRAAVFEQLVHDLAVHEAAEEMLVHPTARRAVFGADNVVRPRLDEEHEAKRALAHLYDLGVDGPEFDQALDEFAVKMAEHAAQEEQVEFPLLRKQFSAAKLENMAASLETIESLAPTRPHPHAGDTALANVFTGPPLAVFDRMRDAVREYLHNQRQPGEAPGRA</sequence>
<comment type="caution">
    <text evidence="2">The sequence shown here is derived from an EMBL/GenBank/DDBJ whole genome shotgun (WGS) entry which is preliminary data.</text>
</comment>
<feature type="domain" description="Hemerythrin-like" evidence="1">
    <location>
        <begin position="12"/>
        <end position="127"/>
    </location>
</feature>
<dbReference type="RefSeq" id="WP_122189787.1">
    <property type="nucleotide sequence ID" value="NZ_RFFH01000009.1"/>
</dbReference>
<dbReference type="OrthoDB" id="3212362at2"/>
<dbReference type="AlphaFoldDB" id="A0A3M2L493"/>
<protein>
    <submittedName>
        <fullName evidence="2">Hemerythrin domain-containing protein</fullName>
    </submittedName>
</protein>